<dbReference type="InterPro" id="IPR011009">
    <property type="entry name" value="Kinase-like_dom_sf"/>
</dbReference>
<protein>
    <submittedName>
        <fullName evidence="9">Serine/threonine protein kinase</fullName>
    </submittedName>
</protein>
<dbReference type="GO" id="GO:0004674">
    <property type="term" value="F:protein serine/threonine kinase activity"/>
    <property type="evidence" value="ECO:0007669"/>
    <property type="project" value="UniProtKB-KW"/>
</dbReference>
<keyword evidence="2 5" id="KW-0547">Nucleotide-binding</keyword>
<dbReference type="EMBL" id="MPIN01000016">
    <property type="protein sequence ID" value="OJH34898.1"/>
    <property type="molecule type" value="Genomic_DNA"/>
</dbReference>
<dbReference type="RefSeq" id="WP_071903954.1">
    <property type="nucleotide sequence ID" value="NZ_MPIN01000016.1"/>
</dbReference>
<gene>
    <name evidence="9" type="ORF">BON30_40625</name>
</gene>
<organism evidence="9 10">
    <name type="scientific">Cystobacter ferrugineus</name>
    <dbReference type="NCBI Taxonomy" id="83449"/>
    <lineage>
        <taxon>Bacteria</taxon>
        <taxon>Pseudomonadati</taxon>
        <taxon>Myxococcota</taxon>
        <taxon>Myxococcia</taxon>
        <taxon>Myxococcales</taxon>
        <taxon>Cystobacterineae</taxon>
        <taxon>Archangiaceae</taxon>
        <taxon>Cystobacter</taxon>
    </lineage>
</organism>
<feature type="transmembrane region" description="Helical" evidence="7">
    <location>
        <begin position="329"/>
        <end position="353"/>
    </location>
</feature>
<dbReference type="AlphaFoldDB" id="A0A1L9AY09"/>
<dbReference type="OrthoDB" id="9801841at2"/>
<dbReference type="SUPFAM" id="SSF56112">
    <property type="entry name" value="Protein kinase-like (PK-like)"/>
    <property type="match status" value="1"/>
</dbReference>
<dbReference type="Gene3D" id="3.30.200.20">
    <property type="entry name" value="Phosphorylase Kinase, domain 1"/>
    <property type="match status" value="1"/>
</dbReference>
<dbReference type="InterPro" id="IPR000719">
    <property type="entry name" value="Prot_kinase_dom"/>
</dbReference>
<keyword evidence="7" id="KW-0472">Membrane</keyword>
<dbReference type="InterPro" id="IPR017441">
    <property type="entry name" value="Protein_kinase_ATP_BS"/>
</dbReference>
<feature type="compositionally biased region" description="Pro residues" evidence="6">
    <location>
        <begin position="20"/>
        <end position="33"/>
    </location>
</feature>
<keyword evidence="1" id="KW-0808">Transferase</keyword>
<dbReference type="PANTHER" id="PTHR43289:SF6">
    <property type="entry name" value="SERINE_THREONINE-PROTEIN KINASE NEKL-3"/>
    <property type="match status" value="1"/>
</dbReference>
<keyword evidence="10" id="KW-1185">Reference proteome</keyword>
<dbReference type="Gene3D" id="1.10.510.10">
    <property type="entry name" value="Transferase(Phosphotransferase) domain 1"/>
    <property type="match status" value="1"/>
</dbReference>
<keyword evidence="4 5" id="KW-0067">ATP-binding</keyword>
<comment type="caution">
    <text evidence="9">The sequence shown here is derived from an EMBL/GenBank/DDBJ whole genome shotgun (WGS) entry which is preliminary data.</text>
</comment>
<evidence type="ECO:0000256" key="5">
    <source>
        <dbReference type="PROSITE-ProRule" id="PRU10141"/>
    </source>
</evidence>
<evidence type="ECO:0000256" key="3">
    <source>
        <dbReference type="ARBA" id="ARBA00022777"/>
    </source>
</evidence>
<evidence type="ECO:0000313" key="10">
    <source>
        <dbReference type="Proteomes" id="UP000182229"/>
    </source>
</evidence>
<dbReference type="SUPFAM" id="SSF48452">
    <property type="entry name" value="TPR-like"/>
    <property type="match status" value="2"/>
</dbReference>
<dbReference type="Gene3D" id="1.25.40.10">
    <property type="entry name" value="Tetratricopeptide repeat domain"/>
    <property type="match status" value="4"/>
</dbReference>
<dbReference type="PROSITE" id="PS00107">
    <property type="entry name" value="PROTEIN_KINASE_ATP"/>
    <property type="match status" value="1"/>
</dbReference>
<dbReference type="CDD" id="cd14014">
    <property type="entry name" value="STKc_PknB_like"/>
    <property type="match status" value="1"/>
</dbReference>
<evidence type="ECO:0000259" key="8">
    <source>
        <dbReference type="PROSITE" id="PS50011"/>
    </source>
</evidence>
<dbReference type="PROSITE" id="PS00108">
    <property type="entry name" value="PROTEIN_KINASE_ST"/>
    <property type="match status" value="1"/>
</dbReference>
<evidence type="ECO:0000256" key="2">
    <source>
        <dbReference type="ARBA" id="ARBA00022741"/>
    </source>
</evidence>
<reference evidence="9 10" key="2">
    <citation type="submission" date="2016-12" db="EMBL/GenBank/DDBJ databases">
        <title>Draft Genome Sequence of Cystobacter ferrugineus Strain Cbfe23.</title>
        <authorList>
            <person name="Akbar S."/>
            <person name="Dowd S.E."/>
            <person name="Stevens D.C."/>
        </authorList>
    </citation>
    <scope>NUCLEOTIDE SEQUENCE [LARGE SCALE GENOMIC DNA]</scope>
    <source>
        <strain evidence="9 10">Cbfe23</strain>
    </source>
</reference>
<evidence type="ECO:0000313" key="9">
    <source>
        <dbReference type="EMBL" id="OJH34898.1"/>
    </source>
</evidence>
<proteinExistence type="predicted"/>
<dbReference type="Pfam" id="PF00069">
    <property type="entry name" value="Pkinase"/>
    <property type="match status" value="1"/>
</dbReference>
<feature type="region of interest" description="Disordered" evidence="6">
    <location>
        <begin position="1"/>
        <end position="36"/>
    </location>
</feature>
<reference evidence="10" key="1">
    <citation type="submission" date="2016-11" db="EMBL/GenBank/DDBJ databases">
        <authorList>
            <person name="Shukria A."/>
            <person name="Stevens D.C."/>
        </authorList>
    </citation>
    <scope>NUCLEOTIDE SEQUENCE [LARGE SCALE GENOMIC DNA]</scope>
    <source>
        <strain evidence="10">Cbfe23</strain>
    </source>
</reference>
<dbReference type="InterPro" id="IPR011990">
    <property type="entry name" value="TPR-like_helical_dom_sf"/>
</dbReference>
<sequence>MPTPEQEERTLEPTLAPEPTTAPSPSRPTPPEAEFPVPHWERYEFLERLGSGGMGEVYKARDRRLGRIVALKFIRGADPDKVMRFLQEARAQARIDHPHVCKVYEVGEVGTKAYIAMQLIGGEGLDRAARGMSLPEKVQVMREVAAAVHEAHRLGVIHRDLKPSNIMVERGADGRWVPVVMDFGLAYDIGQGHDLTQTGALMGTPSYMAPEQARGDVRGIDRRSDVYSLGATLYELLAGVTPFTSDSLLGTLNKVLHEEPPSPRTHVPHLPGDLETLVLKCLSKEPDQRYDSARALAEDLGRYMDGEPILGRRPSLLQRLRRRARKHRALVAVSAVSLASILVLAVFGARAWLEARTTRQRSEQRARLAGQLGQQVKEIEWFLRAAHTLPLHDTSREQQLVRERMARLASQPHELGGHGEGLVHYALGRGYLAMHELERAHEELEQARARGIDSPELHYARGRVLGELYHRALEDARRSGGKEWVATRQRLLEKQYLEPALQSLERSRGLDLESPRYLEGLIAFYRREYDTAARLAAQAAEETPWVYEAWKLAGDVAYTRAMEHLERGDYEPTRAGLQEADRSYTRALESGRSDARNHEALAEAWLQQSGLDSRQGNSRKASLERALAAADQGLHAAPGRASGHTKKAQVLMQWYRLMNFEKGGLDPAPILTEWTATAARAVELDPRDVYAYDMLGYSHFMRALRLAREGAAPDAAWDEAISWLTRALELKPEYPWGHNDLAQVYRWKGNHQWEHGGDPREAYARAEHHLLQAARSDPAYLFAHTNLIDVYSQRAEYELSHGRDPRQDVDKALQAGERALSLDGNYVLALNQVALAELKLARYLVDSGGDPRPRLERMFQHLERSAVINPHFGRTPLYRAMGHLLEVEHAMRDGREPTTALEAGRKSLAEANRLSCGWVECRLVSTRLALAEAAWARQRRRPEQPLLQQALAEARRAVEMYPLAETHQLLARVHWRLAEALPPDKGLPSITEGLAQVDLALRFDPNLAHAHALRGALLLNRARTMPEAERLDPLRQARSALERALALNPLLRREYEAPLRETESGLR</sequence>
<dbReference type="SMART" id="SM00220">
    <property type="entry name" value="S_TKc"/>
    <property type="match status" value="1"/>
</dbReference>
<dbReference type="GO" id="GO:0005524">
    <property type="term" value="F:ATP binding"/>
    <property type="evidence" value="ECO:0007669"/>
    <property type="project" value="UniProtKB-UniRule"/>
</dbReference>
<feature type="compositionally biased region" description="Basic and acidic residues" evidence="6">
    <location>
        <begin position="1"/>
        <end position="11"/>
    </location>
</feature>
<dbReference type="InterPro" id="IPR008271">
    <property type="entry name" value="Ser/Thr_kinase_AS"/>
</dbReference>
<feature type="domain" description="Protein kinase" evidence="8">
    <location>
        <begin position="43"/>
        <end position="310"/>
    </location>
</feature>
<dbReference type="PANTHER" id="PTHR43289">
    <property type="entry name" value="MITOGEN-ACTIVATED PROTEIN KINASE KINASE KINASE 20-RELATED"/>
    <property type="match status" value="1"/>
</dbReference>
<evidence type="ECO:0000256" key="4">
    <source>
        <dbReference type="ARBA" id="ARBA00022840"/>
    </source>
</evidence>
<keyword evidence="7" id="KW-0812">Transmembrane</keyword>
<keyword evidence="3 9" id="KW-0418">Kinase</keyword>
<evidence type="ECO:0000256" key="6">
    <source>
        <dbReference type="SAM" id="MobiDB-lite"/>
    </source>
</evidence>
<evidence type="ECO:0000256" key="7">
    <source>
        <dbReference type="SAM" id="Phobius"/>
    </source>
</evidence>
<dbReference type="STRING" id="83449.BON30_40625"/>
<evidence type="ECO:0000256" key="1">
    <source>
        <dbReference type="ARBA" id="ARBA00022679"/>
    </source>
</evidence>
<dbReference type="Proteomes" id="UP000182229">
    <property type="component" value="Unassembled WGS sequence"/>
</dbReference>
<keyword evidence="9" id="KW-0723">Serine/threonine-protein kinase</keyword>
<feature type="binding site" evidence="5">
    <location>
        <position position="72"/>
    </location>
    <ligand>
        <name>ATP</name>
        <dbReference type="ChEBI" id="CHEBI:30616"/>
    </ligand>
</feature>
<accession>A0A1L9AY09</accession>
<dbReference type="PROSITE" id="PS50011">
    <property type="entry name" value="PROTEIN_KINASE_DOM"/>
    <property type="match status" value="1"/>
</dbReference>
<keyword evidence="7" id="KW-1133">Transmembrane helix</keyword>
<name>A0A1L9AY09_9BACT</name>